<dbReference type="AlphaFoldDB" id="A0A7C5REV1"/>
<dbReference type="InterPro" id="IPR008875">
    <property type="entry name" value="TraX"/>
</dbReference>
<proteinExistence type="predicted"/>
<evidence type="ECO:0000313" key="2">
    <source>
        <dbReference type="EMBL" id="HHM68181.1"/>
    </source>
</evidence>
<sequence length="200" mass="22417">MSLESFKWTLVALMVVDHIAVAFQLPFEWRLPGRVVMPGFLALLTYHLAQGVSPGKYLARLVPFALISQPGYSLVLQQHPLSLWPLNILADLSASILAAGGQRAWLGWVLGVYNLTPAMPLAVVWSLQGMRLLAGVVLALNLWMLGWPLWVGLLEGGAYLLFLHLVPRLGRGRRTPWWTFYAVYPAHLYAIYLVKRFLEG</sequence>
<comment type="caution">
    <text evidence="2">The sequence shown here is derived from an EMBL/GenBank/DDBJ whole genome shotgun (WGS) entry which is preliminary data.</text>
</comment>
<organism evidence="2">
    <name type="scientific">Thermus caliditerrae</name>
    <dbReference type="NCBI Taxonomy" id="1330700"/>
    <lineage>
        <taxon>Bacteria</taxon>
        <taxon>Thermotogati</taxon>
        <taxon>Deinococcota</taxon>
        <taxon>Deinococci</taxon>
        <taxon>Thermales</taxon>
        <taxon>Thermaceae</taxon>
        <taxon>Thermus</taxon>
    </lineage>
</organism>
<gene>
    <name evidence="2" type="ORF">ENM28_05670</name>
</gene>
<dbReference type="EMBL" id="DRXE01000212">
    <property type="protein sequence ID" value="HHM68181.1"/>
    <property type="molecule type" value="Genomic_DNA"/>
</dbReference>
<protein>
    <recommendedName>
        <fullName evidence="3">Conjugal transfer protein TraX</fullName>
    </recommendedName>
</protein>
<evidence type="ECO:0000256" key="1">
    <source>
        <dbReference type="SAM" id="Phobius"/>
    </source>
</evidence>
<evidence type="ECO:0008006" key="3">
    <source>
        <dbReference type="Google" id="ProtNLM"/>
    </source>
</evidence>
<reference evidence="2" key="1">
    <citation type="journal article" date="2020" name="mSystems">
        <title>Genome- and Community-Level Interaction Insights into Carbon Utilization and Element Cycling Functions of Hydrothermarchaeota in Hydrothermal Sediment.</title>
        <authorList>
            <person name="Zhou Z."/>
            <person name="Liu Y."/>
            <person name="Xu W."/>
            <person name="Pan J."/>
            <person name="Luo Z.H."/>
            <person name="Li M."/>
        </authorList>
    </citation>
    <scope>NUCLEOTIDE SEQUENCE [LARGE SCALE GENOMIC DNA]</scope>
    <source>
        <strain evidence="2">SpSt-1071</strain>
    </source>
</reference>
<accession>A0A7C5REV1</accession>
<feature type="transmembrane region" description="Helical" evidence="1">
    <location>
        <begin position="178"/>
        <end position="198"/>
    </location>
</feature>
<keyword evidence="1" id="KW-1133">Transmembrane helix</keyword>
<name>A0A7C5REV1_9DEIN</name>
<keyword evidence="1" id="KW-0472">Membrane</keyword>
<keyword evidence="1" id="KW-0812">Transmembrane</keyword>
<dbReference type="Pfam" id="PF05857">
    <property type="entry name" value="TraX"/>
    <property type="match status" value="1"/>
</dbReference>
<feature type="transmembrane region" description="Helical" evidence="1">
    <location>
        <begin position="106"/>
        <end position="127"/>
    </location>
</feature>